<protein>
    <submittedName>
        <fullName evidence="1">Uncharacterized protein</fullName>
    </submittedName>
</protein>
<keyword evidence="2" id="KW-1185">Reference proteome</keyword>
<sequence>MDEDAMAAMEAYMVAKAEMHEYLEKENGPHGGQCPSTVPYKREGDLSQAYPQIEVPDVREGDAITTQLVASRDGEEIEAINAEELCKRLQGIPPDSDDRDVCAPRPSTPAGSETPLAGITDEDVRNYRKASEYGDYHLLVSDGARPAYSIEMVEAVRQNPDEYFELLYRWSHIELYDTSPCQWDVFQRQLVRWEHFRDWQLRQRDMIDELSLEKFIEKRRTDSKLKADHIPEYRMDPITPSRPIRKGVYKNWRLDQRLRQRDRRFIRQEAHKPVNFTNNIEAIRRRLSEHGFTGHIEFDIDLKKQGQLATWAEYVDFELRWLCAYEAAVERAAPDVEKTWQKYHDQGQFSKEETVQVLQSKTFKDELRRQTDQRAEDEAAASEALTGLRQRIESHSLDMADGKLEMLQAAEDRARNADELYMRAVRKSAAVSEIVNKGGHQKYKELVAKQKALAQWSWDQLLLIEGENRLTDETGPVASGKRKARAVKLSQGSTSCLSPGRQGTLPPTVSDSVRIGEHKADGHVSIPSTARRRRTGDSALQEAAAAQNDTGLTTEIMRLGVHSTIRESKHPNAPEFQEASRTVAIKPLASGKRKAESGDLSDSVDRRPKTQKVTTQNASRILDHTMNTHSLPTLEQNASREIDVHQVPQHDQVPEEAKSQEESTTAKTSRKRKRARTAEEMEASKKRLQSLRKKARVNYSK</sequence>
<evidence type="ECO:0000313" key="1">
    <source>
        <dbReference type="EMBL" id="CAG9945793.1"/>
    </source>
</evidence>
<reference evidence="1" key="1">
    <citation type="submission" date="2020-04" db="EMBL/GenBank/DDBJ databases">
        <authorList>
            <person name="Broberg M."/>
        </authorList>
    </citation>
    <scope>NUCLEOTIDE SEQUENCE</scope>
</reference>
<accession>A0ACA9TXW7</accession>
<organism evidence="1 2">
    <name type="scientific">Clonostachys rosea f. rosea IK726</name>
    <dbReference type="NCBI Taxonomy" id="1349383"/>
    <lineage>
        <taxon>Eukaryota</taxon>
        <taxon>Fungi</taxon>
        <taxon>Dikarya</taxon>
        <taxon>Ascomycota</taxon>
        <taxon>Pezizomycotina</taxon>
        <taxon>Sordariomycetes</taxon>
        <taxon>Hypocreomycetidae</taxon>
        <taxon>Hypocreales</taxon>
        <taxon>Bionectriaceae</taxon>
        <taxon>Clonostachys</taxon>
    </lineage>
</organism>
<reference evidence="1" key="2">
    <citation type="submission" date="2021-10" db="EMBL/GenBank/DDBJ databases">
        <authorList>
            <person name="Piombo E."/>
        </authorList>
    </citation>
    <scope>NUCLEOTIDE SEQUENCE</scope>
</reference>
<gene>
    <name evidence="1" type="ORF">CRV2_00004669</name>
</gene>
<proteinExistence type="predicted"/>
<name>A0ACA9TXW7_BIOOC</name>
<comment type="caution">
    <text evidence="1">The sequence shown here is derived from an EMBL/GenBank/DDBJ whole genome shotgun (WGS) entry which is preliminary data.</text>
</comment>
<dbReference type="Proteomes" id="UP000836387">
    <property type="component" value="Unassembled WGS sequence"/>
</dbReference>
<evidence type="ECO:0000313" key="2">
    <source>
        <dbReference type="Proteomes" id="UP000836387"/>
    </source>
</evidence>
<dbReference type="EMBL" id="CADEHS020000010">
    <property type="protein sequence ID" value="CAG9945793.1"/>
    <property type="molecule type" value="Genomic_DNA"/>
</dbReference>